<evidence type="ECO:0008006" key="3">
    <source>
        <dbReference type="Google" id="ProtNLM"/>
    </source>
</evidence>
<gene>
    <name evidence="2" type="ORF">POF50_012195</name>
</gene>
<feature type="signal peptide" evidence="1">
    <location>
        <begin position="1"/>
        <end position="33"/>
    </location>
</feature>
<dbReference type="AlphaFoldDB" id="A0AA90JXE7"/>
<dbReference type="EMBL" id="JABXJJ020000013">
    <property type="protein sequence ID" value="MDI5970091.1"/>
    <property type="molecule type" value="Genomic_DNA"/>
</dbReference>
<evidence type="ECO:0000256" key="1">
    <source>
        <dbReference type="SAM" id="SignalP"/>
    </source>
</evidence>
<reference evidence="2" key="1">
    <citation type="submission" date="2023-05" db="EMBL/GenBank/DDBJ databases">
        <title>Streptantibioticus silvisoli sp. nov., acidotolerant actinomycetes 1 from pine litter.</title>
        <authorList>
            <person name="Swiecimska M."/>
            <person name="Golinska P."/>
            <person name="Sangal V."/>
            <person name="Wachnowicz B."/>
            <person name="Goodfellow M."/>
        </authorList>
    </citation>
    <scope>NUCLEOTIDE SEQUENCE</scope>
    <source>
        <strain evidence="2">SL13</strain>
    </source>
</reference>
<feature type="chain" id="PRO_5041730591" description="Secreted protein" evidence="1">
    <location>
        <begin position="34"/>
        <end position="115"/>
    </location>
</feature>
<name>A0AA90JXE7_9ACTN</name>
<protein>
    <recommendedName>
        <fullName evidence="3">Secreted protein</fullName>
    </recommendedName>
</protein>
<evidence type="ECO:0000313" key="2">
    <source>
        <dbReference type="EMBL" id="MDI5970091.1"/>
    </source>
</evidence>
<proteinExistence type="predicted"/>
<dbReference type="RefSeq" id="WP_271313576.1">
    <property type="nucleotide sequence ID" value="NZ_JABXJJ020000013.1"/>
</dbReference>
<keyword evidence="1" id="KW-0732">Signal</keyword>
<accession>A0AA90JXE7</accession>
<organism evidence="2">
    <name type="scientific">Streptantibioticus silvisoli</name>
    <dbReference type="NCBI Taxonomy" id="2705255"/>
    <lineage>
        <taxon>Bacteria</taxon>
        <taxon>Bacillati</taxon>
        <taxon>Actinomycetota</taxon>
        <taxon>Actinomycetes</taxon>
        <taxon>Kitasatosporales</taxon>
        <taxon>Streptomycetaceae</taxon>
        <taxon>Streptantibioticus</taxon>
    </lineage>
</organism>
<sequence>MNRLRALGHRAATTSSALLAGAAVLAAPTAAHAAGQEPVYTCQFVLADSINRVAGEDCTGGPAGYEGAGDIRTAGSDTVWKCALLGSANDTARPGRLTVVGLVGCEQPGGDVVSG</sequence>
<comment type="caution">
    <text evidence="2">The sequence shown here is derived from an EMBL/GenBank/DDBJ whole genome shotgun (WGS) entry which is preliminary data.</text>
</comment>